<dbReference type="InterPro" id="IPR035940">
    <property type="entry name" value="CAP_sf"/>
</dbReference>
<dbReference type="PANTHER" id="PTHR31157">
    <property type="entry name" value="SCP DOMAIN-CONTAINING PROTEIN"/>
    <property type="match status" value="1"/>
</dbReference>
<dbReference type="Gene3D" id="3.40.33.10">
    <property type="entry name" value="CAP"/>
    <property type="match status" value="1"/>
</dbReference>
<proteinExistence type="predicted"/>
<gene>
    <name evidence="2" type="ORF">ERL59_02800</name>
</gene>
<keyword evidence="3" id="KW-1185">Reference proteome</keyword>
<dbReference type="CDD" id="cd05379">
    <property type="entry name" value="CAP_bacterial"/>
    <property type="match status" value="1"/>
</dbReference>
<dbReference type="SUPFAM" id="SSF55797">
    <property type="entry name" value="PR-1-like"/>
    <property type="match status" value="1"/>
</dbReference>
<name>A0A6N9Q175_9BACL</name>
<sequence>MKKGDTLTSKKSSFQQYQYIQSDTYIPDEFEFEVFFLTNEQRVSNKLTPLTLNANISNVANIKSKDMLINQYFDHTSPTYGSPFDMMKSFGLNYRAAAENIAAGQNTPAKVVNGWMNSSGHRANILSSSYTQIGVGYYYGSNSNYRHYWTQQFLTPFSS</sequence>
<reference evidence="2 3" key="1">
    <citation type="submission" date="2019-01" db="EMBL/GenBank/DDBJ databases">
        <title>Chengkuizengella sp. nov., isolated from deep-sea sediment of East Pacific Ocean.</title>
        <authorList>
            <person name="Yang J."/>
            <person name="Lai Q."/>
            <person name="Shao Z."/>
        </authorList>
    </citation>
    <scope>NUCLEOTIDE SEQUENCE [LARGE SCALE GENOMIC DNA]</scope>
    <source>
        <strain evidence="2 3">YPA3-1-1</strain>
    </source>
</reference>
<organism evidence="2 3">
    <name type="scientific">Chengkuizengella marina</name>
    <dbReference type="NCBI Taxonomy" id="2507566"/>
    <lineage>
        <taxon>Bacteria</taxon>
        <taxon>Bacillati</taxon>
        <taxon>Bacillota</taxon>
        <taxon>Bacilli</taxon>
        <taxon>Bacillales</taxon>
        <taxon>Paenibacillaceae</taxon>
        <taxon>Chengkuizengella</taxon>
    </lineage>
</organism>
<dbReference type="NCBIfam" id="TIGR02909">
    <property type="entry name" value="spore_YkwD"/>
    <property type="match status" value="1"/>
</dbReference>
<evidence type="ECO:0000313" key="3">
    <source>
        <dbReference type="Proteomes" id="UP000448943"/>
    </source>
</evidence>
<dbReference type="Pfam" id="PF00188">
    <property type="entry name" value="CAP"/>
    <property type="match status" value="1"/>
</dbReference>
<dbReference type="EMBL" id="SIJB01000007">
    <property type="protein sequence ID" value="NBI27890.1"/>
    <property type="molecule type" value="Genomic_DNA"/>
</dbReference>
<feature type="domain" description="SCP" evidence="1">
    <location>
        <begin position="37"/>
        <end position="153"/>
    </location>
</feature>
<evidence type="ECO:0000259" key="1">
    <source>
        <dbReference type="Pfam" id="PF00188"/>
    </source>
</evidence>
<evidence type="ECO:0000313" key="2">
    <source>
        <dbReference type="EMBL" id="NBI27890.1"/>
    </source>
</evidence>
<dbReference type="InterPro" id="IPR014258">
    <property type="entry name" value="CAP_domain_YkwD-like"/>
</dbReference>
<dbReference type="AlphaFoldDB" id="A0A6N9Q175"/>
<comment type="caution">
    <text evidence="2">The sequence shown here is derived from an EMBL/GenBank/DDBJ whole genome shotgun (WGS) entry which is preliminary data.</text>
</comment>
<dbReference type="InterPro" id="IPR014044">
    <property type="entry name" value="CAP_dom"/>
</dbReference>
<accession>A0A6N9Q175</accession>
<protein>
    <recommendedName>
        <fullName evidence="1">SCP domain-containing protein</fullName>
    </recommendedName>
</protein>
<dbReference type="Proteomes" id="UP000448943">
    <property type="component" value="Unassembled WGS sequence"/>
</dbReference>
<dbReference type="PANTHER" id="PTHR31157:SF1">
    <property type="entry name" value="SCP DOMAIN-CONTAINING PROTEIN"/>
    <property type="match status" value="1"/>
</dbReference>